<dbReference type="GO" id="GO:0005739">
    <property type="term" value="C:mitochondrion"/>
    <property type="evidence" value="ECO:0007669"/>
    <property type="project" value="UniProtKB-SubCell"/>
</dbReference>
<evidence type="ECO:0000313" key="6">
    <source>
        <dbReference type="EnsemblMetazoa" id="GPPI008048-PA"/>
    </source>
</evidence>
<keyword evidence="3 5" id="KW-0496">Mitochondrion</keyword>
<evidence type="ECO:0000256" key="5">
    <source>
        <dbReference type="RuleBase" id="RU364104"/>
    </source>
</evidence>
<comment type="subcellular location">
    <subcellularLocation>
        <location evidence="1 5">Mitochondrion</location>
    </subcellularLocation>
</comment>
<dbReference type="EMBL" id="JXJN01003347">
    <property type="status" value="NOT_ANNOTATED_CDS"/>
    <property type="molecule type" value="Genomic_DNA"/>
</dbReference>
<evidence type="ECO:0000256" key="4">
    <source>
        <dbReference type="ARBA" id="ARBA00023157"/>
    </source>
</evidence>
<dbReference type="EnsemblMetazoa" id="GPPI008048-RA">
    <property type="protein sequence ID" value="GPPI008048-PA"/>
    <property type="gene ID" value="GPPI008048"/>
</dbReference>
<proteinExistence type="inferred from homology"/>
<keyword evidence="7" id="KW-1185">Reference proteome</keyword>
<accession>A0A1B0ATJ6</accession>
<dbReference type="AlphaFoldDB" id="A0A1B0ATJ6"/>
<name>A0A1B0ATJ6_9MUSC</name>
<reference evidence="6" key="2">
    <citation type="submission" date="2020-05" db="UniProtKB">
        <authorList>
            <consortium name="EnsemblMetazoa"/>
        </authorList>
    </citation>
    <scope>IDENTIFICATION</scope>
    <source>
        <strain evidence="6">IAEA</strain>
    </source>
</reference>
<evidence type="ECO:0000256" key="2">
    <source>
        <dbReference type="ARBA" id="ARBA00007347"/>
    </source>
</evidence>
<keyword evidence="4" id="KW-1015">Disulfide bond</keyword>
<dbReference type="PROSITE" id="PS51808">
    <property type="entry name" value="CHCH"/>
    <property type="match status" value="1"/>
</dbReference>
<evidence type="ECO:0000313" key="7">
    <source>
        <dbReference type="Proteomes" id="UP000092460"/>
    </source>
</evidence>
<protein>
    <recommendedName>
        <fullName evidence="5">COX assembly mitochondrial protein</fullName>
    </recommendedName>
</protein>
<dbReference type="PANTHER" id="PTHR22977:SF1">
    <property type="entry name" value="COX ASSEMBLY MITOCHONDRIAL PROTEIN 2 HOMOLOG"/>
    <property type="match status" value="1"/>
</dbReference>
<dbReference type="Pfam" id="PF08583">
    <property type="entry name" value="Cmc1"/>
    <property type="match status" value="1"/>
</dbReference>
<organism evidence="6 7">
    <name type="scientific">Glossina palpalis gambiensis</name>
    <dbReference type="NCBI Taxonomy" id="67801"/>
    <lineage>
        <taxon>Eukaryota</taxon>
        <taxon>Metazoa</taxon>
        <taxon>Ecdysozoa</taxon>
        <taxon>Arthropoda</taxon>
        <taxon>Hexapoda</taxon>
        <taxon>Insecta</taxon>
        <taxon>Pterygota</taxon>
        <taxon>Neoptera</taxon>
        <taxon>Endopterygota</taxon>
        <taxon>Diptera</taxon>
        <taxon>Brachycera</taxon>
        <taxon>Muscomorpha</taxon>
        <taxon>Hippoboscoidea</taxon>
        <taxon>Glossinidae</taxon>
        <taxon>Glossina</taxon>
    </lineage>
</organism>
<sequence length="72" mass="8125">MDKDLSPHSHTQNCNRLIDELKKCHEENKFAKFIGACNAFNSAVANCLKQEHKARSAANRAKARQRKANQTS</sequence>
<dbReference type="VEuPathDB" id="VectorBase:GPPI008048"/>
<reference evidence="7" key="1">
    <citation type="submission" date="2015-01" db="EMBL/GenBank/DDBJ databases">
        <authorList>
            <person name="Aksoy S."/>
            <person name="Warren W."/>
            <person name="Wilson R.K."/>
        </authorList>
    </citation>
    <scope>NUCLEOTIDE SEQUENCE [LARGE SCALE GENOMIC DNA]</scope>
    <source>
        <strain evidence="7">IAEA</strain>
    </source>
</reference>
<dbReference type="InterPro" id="IPR013892">
    <property type="entry name" value="Cyt_c_biogenesis_Cmc1-like"/>
</dbReference>
<comment type="similarity">
    <text evidence="2 5">Belongs to the CMC family.</text>
</comment>
<dbReference type="STRING" id="67801.A0A1B0ATJ6"/>
<evidence type="ECO:0000256" key="3">
    <source>
        <dbReference type="ARBA" id="ARBA00023128"/>
    </source>
</evidence>
<dbReference type="PANTHER" id="PTHR22977">
    <property type="entry name" value="COX ASSEMBLY MITOCHONDRIAL PROTEIN"/>
    <property type="match status" value="1"/>
</dbReference>
<dbReference type="Proteomes" id="UP000092460">
    <property type="component" value="Unassembled WGS sequence"/>
</dbReference>
<evidence type="ECO:0000256" key="1">
    <source>
        <dbReference type="ARBA" id="ARBA00004173"/>
    </source>
</evidence>